<accession>A0A5J4QDX8</accession>
<name>A0A5J4QDX8_9ZZZZ</name>
<dbReference type="InterPro" id="IPR051549">
    <property type="entry name" value="PEP_Utilizing_Enz"/>
</dbReference>
<comment type="caution">
    <text evidence="2">The sequence shown here is derived from an EMBL/GenBank/DDBJ whole genome shotgun (WGS) entry which is preliminary data.</text>
</comment>
<dbReference type="GO" id="GO:0005524">
    <property type="term" value="F:ATP binding"/>
    <property type="evidence" value="ECO:0007669"/>
    <property type="project" value="InterPro"/>
</dbReference>
<dbReference type="EMBL" id="SNRY01003747">
    <property type="protein sequence ID" value="KAA6319877.1"/>
    <property type="molecule type" value="Genomic_DNA"/>
</dbReference>
<dbReference type="GO" id="GO:0016301">
    <property type="term" value="F:kinase activity"/>
    <property type="evidence" value="ECO:0007669"/>
    <property type="project" value="InterPro"/>
</dbReference>
<dbReference type="SUPFAM" id="SSF56059">
    <property type="entry name" value="Glutathione synthetase ATP-binding domain-like"/>
    <property type="match status" value="1"/>
</dbReference>
<evidence type="ECO:0000259" key="1">
    <source>
        <dbReference type="Pfam" id="PF01326"/>
    </source>
</evidence>
<reference evidence="2" key="1">
    <citation type="submission" date="2019-03" db="EMBL/GenBank/DDBJ databases">
        <title>Single cell metagenomics reveals metabolic interactions within the superorganism composed of flagellate Streblomastix strix and complex community of Bacteroidetes bacteria on its surface.</title>
        <authorList>
            <person name="Treitli S.C."/>
            <person name="Kolisko M."/>
            <person name="Husnik F."/>
            <person name="Keeling P."/>
            <person name="Hampl V."/>
        </authorList>
    </citation>
    <scope>NUCLEOTIDE SEQUENCE</scope>
    <source>
        <strain evidence="2">STM</strain>
    </source>
</reference>
<evidence type="ECO:0000313" key="2">
    <source>
        <dbReference type="EMBL" id="KAA6319877.1"/>
    </source>
</evidence>
<proteinExistence type="predicted"/>
<dbReference type="Gene3D" id="3.30.1490.20">
    <property type="entry name" value="ATP-grasp fold, A domain"/>
    <property type="match status" value="1"/>
</dbReference>
<protein>
    <recommendedName>
        <fullName evidence="1">Pyruvate phosphate dikinase AMP/ATP-binding domain-containing protein</fullName>
    </recommendedName>
</protein>
<organism evidence="2">
    <name type="scientific">termite gut metagenome</name>
    <dbReference type="NCBI Taxonomy" id="433724"/>
    <lineage>
        <taxon>unclassified sequences</taxon>
        <taxon>metagenomes</taxon>
        <taxon>organismal metagenomes</taxon>
    </lineage>
</organism>
<dbReference type="PANTHER" id="PTHR43615">
    <property type="entry name" value="PHOSPHOENOLPYRUVATE SYNTHASE-RELATED"/>
    <property type="match status" value="1"/>
</dbReference>
<dbReference type="PANTHER" id="PTHR43615:SF1">
    <property type="entry name" value="PPDK_N DOMAIN-CONTAINING PROTEIN"/>
    <property type="match status" value="1"/>
</dbReference>
<dbReference type="InterPro" id="IPR013815">
    <property type="entry name" value="ATP_grasp_subdomain_1"/>
</dbReference>
<sequence length="744" mass="85112">REGLKDAMAGIRLCTEIRKKDPFVPIIIQSAETENEVYASKFGASFINKNSKKPDVDLRHAVYEDFGFGDFIFRDPNTHIKIARVRNLRELQNILFAVPAESFLYHISRNHISRWLYSRAVFPVAEFLKPITWDSLQDVDAHRHLIFDAIVEYRKMKNQGVVAVFQRDRFDLYSNFARIGEGSLGGKGRGLAFIDNMIKRYPELEEFENAQVVIPKTLVLCTDIFDDFMESNELYQIALSENLDDKQILHYFLKAKLPDGLVNDFFAFMDVVKSPIAIRSSSLLEDSHYQPFAGIYNTYMIPYLDDKYEMLRMLSDAIKGVYASVYFRDSKAYMQATSNVIDQEKMAVVLQEAVGNQYGDRYYPSMSGVARSLNYYPIGEEQVEEGVVNLALGLGKYIVDGGMTLRFSPYHPTKVLQTSEMEIALKETQTSFYALDLKNIGQNLSEKDGFNLLKLHIKDAEKDGSLRYLVSTYDPHDMIIRDGLYPGGRKLITFANILQHDVFPLAPILQMVLKYSWQEMRRPVEIEFTVTLDHNVEKTGVFYLLQVRPIVESRQVLEEDLTKIPDENLILRSNNSLGHGVVDNIYDIIYVKTDGYSASNNPAIADEIEKLNRRFLDENKNYILIGPGRWGSSDSWLGIPVKWPHISAARIIVEAGLTNYRVEPSQGTHFFQNLTSFGVGYFTINAYMNDGIYNQAFLDTQPAMEETKYLRHVHFDSPVMIKMDGKKKQGIVTLPQNLSSEEGN</sequence>
<feature type="domain" description="Pyruvate phosphate dikinase AMP/ATP-binding" evidence="1">
    <location>
        <begin position="183"/>
        <end position="559"/>
    </location>
</feature>
<dbReference type="InterPro" id="IPR002192">
    <property type="entry name" value="PPDK_AMP/ATP-bd"/>
</dbReference>
<feature type="non-terminal residue" evidence="2">
    <location>
        <position position="1"/>
    </location>
</feature>
<dbReference type="AlphaFoldDB" id="A0A5J4QDX8"/>
<dbReference type="Pfam" id="PF01326">
    <property type="entry name" value="PPDK_N"/>
    <property type="match status" value="1"/>
</dbReference>
<gene>
    <name evidence="2" type="ORF">EZS27_030279</name>
</gene>